<feature type="transmembrane region" description="Helical" evidence="2">
    <location>
        <begin position="51"/>
        <end position="71"/>
    </location>
</feature>
<sequence>MEKEKDELDTFFNQLQNDWNTEEPAQNHERRFMDKLKNQEHKNTKPTPKRIWLRIAMPVAASVAILLGIFITNNSNNNDTIEANTTESVATTLSPEAEETQLYFASIIKKELAKIERESTPETKKIVEDAMVQMEVLEKDYEKLTEELKENGENKKIIHAMITNLQTRISFLEKVMMQIENTKTTNKKYYESNQS</sequence>
<keyword evidence="2" id="KW-0472">Membrane</keyword>
<dbReference type="EMBL" id="CP080429">
    <property type="protein sequence ID" value="QYJ67610.1"/>
    <property type="molecule type" value="Genomic_DNA"/>
</dbReference>
<organism evidence="3 4">
    <name type="scientific">Flavobacterium litorale</name>
    <dbReference type="NCBI Taxonomy" id="2856519"/>
    <lineage>
        <taxon>Bacteria</taxon>
        <taxon>Pseudomonadati</taxon>
        <taxon>Bacteroidota</taxon>
        <taxon>Flavobacteriia</taxon>
        <taxon>Flavobacteriales</taxon>
        <taxon>Flavobacteriaceae</taxon>
        <taxon>Flavobacterium</taxon>
    </lineage>
</organism>
<keyword evidence="4" id="KW-1185">Reference proteome</keyword>
<evidence type="ECO:0000313" key="3">
    <source>
        <dbReference type="EMBL" id="QYJ67610.1"/>
    </source>
</evidence>
<evidence type="ECO:0000313" key="4">
    <source>
        <dbReference type="Proteomes" id="UP000825381"/>
    </source>
</evidence>
<gene>
    <name evidence="3" type="ORF">K1I41_08595</name>
</gene>
<reference evidence="3 4" key="1">
    <citation type="submission" date="2021-07" db="EMBL/GenBank/DDBJ databases">
        <title>Flavobacterium WSW3-B6 sp.nov, isolated from seaweed.</title>
        <authorList>
            <person name="Muhammad N."/>
            <person name="Ho H."/>
            <person name="Lee Y.-J."/>
            <person name="Nguyen T."/>
            <person name="Ho J."/>
            <person name="Kim S.-G."/>
        </authorList>
    </citation>
    <scope>NUCLEOTIDE SEQUENCE [LARGE SCALE GENOMIC DNA]</scope>
    <source>
        <strain evidence="3 4">WSW3-B6</strain>
    </source>
</reference>
<evidence type="ECO:0008006" key="5">
    <source>
        <dbReference type="Google" id="ProtNLM"/>
    </source>
</evidence>
<dbReference type="RefSeq" id="WP_220639955.1">
    <property type="nucleotide sequence ID" value="NZ_CP080429.1"/>
</dbReference>
<evidence type="ECO:0000256" key="2">
    <source>
        <dbReference type="SAM" id="Phobius"/>
    </source>
</evidence>
<name>A0ABX8V475_9FLAO</name>
<keyword evidence="2" id="KW-0812">Transmembrane</keyword>
<keyword evidence="2" id="KW-1133">Transmembrane helix</keyword>
<feature type="coiled-coil region" evidence="1">
    <location>
        <begin position="127"/>
        <end position="182"/>
    </location>
</feature>
<accession>A0ABX8V475</accession>
<proteinExistence type="predicted"/>
<keyword evidence="1" id="KW-0175">Coiled coil</keyword>
<dbReference type="Proteomes" id="UP000825381">
    <property type="component" value="Chromosome"/>
</dbReference>
<protein>
    <recommendedName>
        <fullName evidence="5">Anti-sigma factor</fullName>
    </recommendedName>
</protein>
<evidence type="ECO:0000256" key="1">
    <source>
        <dbReference type="SAM" id="Coils"/>
    </source>
</evidence>